<protein>
    <submittedName>
        <fullName evidence="1">Uncharacterized protein</fullName>
    </submittedName>
</protein>
<dbReference type="EMBL" id="JARJCM010000041">
    <property type="protein sequence ID" value="KAJ7036823.1"/>
    <property type="molecule type" value="Genomic_DNA"/>
</dbReference>
<reference evidence="1" key="1">
    <citation type="submission" date="2023-03" db="EMBL/GenBank/DDBJ databases">
        <title>Massive genome expansion in bonnet fungi (Mycena s.s.) driven by repeated elements and novel gene families across ecological guilds.</title>
        <authorList>
            <consortium name="Lawrence Berkeley National Laboratory"/>
            <person name="Harder C.B."/>
            <person name="Miyauchi S."/>
            <person name="Viragh M."/>
            <person name="Kuo A."/>
            <person name="Thoen E."/>
            <person name="Andreopoulos B."/>
            <person name="Lu D."/>
            <person name="Skrede I."/>
            <person name="Drula E."/>
            <person name="Henrissat B."/>
            <person name="Morin E."/>
            <person name="Kohler A."/>
            <person name="Barry K."/>
            <person name="LaButti K."/>
            <person name="Morin E."/>
            <person name="Salamov A."/>
            <person name="Lipzen A."/>
            <person name="Mereny Z."/>
            <person name="Hegedus B."/>
            <person name="Baldrian P."/>
            <person name="Stursova M."/>
            <person name="Weitz H."/>
            <person name="Taylor A."/>
            <person name="Grigoriev I.V."/>
            <person name="Nagy L.G."/>
            <person name="Martin F."/>
            <person name="Kauserud H."/>
        </authorList>
    </citation>
    <scope>NUCLEOTIDE SEQUENCE</scope>
    <source>
        <strain evidence="1">CBHHK200</strain>
    </source>
</reference>
<accession>A0AAD6SZT9</accession>
<name>A0AAD6SZT9_9AGAR</name>
<organism evidence="1 2">
    <name type="scientific">Mycena alexandri</name>
    <dbReference type="NCBI Taxonomy" id="1745969"/>
    <lineage>
        <taxon>Eukaryota</taxon>
        <taxon>Fungi</taxon>
        <taxon>Dikarya</taxon>
        <taxon>Basidiomycota</taxon>
        <taxon>Agaricomycotina</taxon>
        <taxon>Agaricomycetes</taxon>
        <taxon>Agaricomycetidae</taxon>
        <taxon>Agaricales</taxon>
        <taxon>Marasmiineae</taxon>
        <taxon>Mycenaceae</taxon>
        <taxon>Mycena</taxon>
    </lineage>
</organism>
<gene>
    <name evidence="1" type="ORF">C8F04DRAFT_1181165</name>
</gene>
<sequence>MDPALDIGAVRPNSVNYLLKMIGEGIKAFEAELTVSIYTKSSDVSYPVVMGVERCRVVGCRPPTELGRAGQVLGGVSKIYGGVRGFTTIQLESGDLNASSSKISRQSLVTFLGGDAKVEAKSLAEL</sequence>
<comment type="caution">
    <text evidence="1">The sequence shown here is derived from an EMBL/GenBank/DDBJ whole genome shotgun (WGS) entry which is preliminary data.</text>
</comment>
<dbReference type="AlphaFoldDB" id="A0AAD6SZT9"/>
<evidence type="ECO:0000313" key="1">
    <source>
        <dbReference type="EMBL" id="KAJ7036823.1"/>
    </source>
</evidence>
<evidence type="ECO:0000313" key="2">
    <source>
        <dbReference type="Proteomes" id="UP001218188"/>
    </source>
</evidence>
<proteinExistence type="predicted"/>
<keyword evidence="2" id="KW-1185">Reference proteome</keyword>
<dbReference type="Proteomes" id="UP001218188">
    <property type="component" value="Unassembled WGS sequence"/>
</dbReference>